<dbReference type="RefSeq" id="XP_009066115.1">
    <property type="nucleotide sequence ID" value="XM_009067867.1"/>
</dbReference>
<proteinExistence type="predicted"/>
<dbReference type="Proteomes" id="UP000030746">
    <property type="component" value="Unassembled WGS sequence"/>
</dbReference>
<dbReference type="OMA" id="RYGRFML"/>
<accession>V3ZL80</accession>
<name>V3ZL80_LOTGI</name>
<evidence type="ECO:0000313" key="2">
    <source>
        <dbReference type="EMBL" id="ESO83165.1"/>
    </source>
</evidence>
<evidence type="ECO:0000256" key="1">
    <source>
        <dbReference type="SAM" id="MobiDB-lite"/>
    </source>
</evidence>
<organism evidence="2 3">
    <name type="scientific">Lottia gigantea</name>
    <name type="common">Giant owl limpet</name>
    <dbReference type="NCBI Taxonomy" id="225164"/>
    <lineage>
        <taxon>Eukaryota</taxon>
        <taxon>Metazoa</taxon>
        <taxon>Spiralia</taxon>
        <taxon>Lophotrochozoa</taxon>
        <taxon>Mollusca</taxon>
        <taxon>Gastropoda</taxon>
        <taxon>Patellogastropoda</taxon>
        <taxon>Lottioidea</taxon>
        <taxon>Lottiidae</taxon>
        <taxon>Lottia</taxon>
    </lineage>
</organism>
<reference evidence="2 3" key="1">
    <citation type="journal article" date="2013" name="Nature">
        <title>Insights into bilaterian evolution from three spiralian genomes.</title>
        <authorList>
            <person name="Simakov O."/>
            <person name="Marletaz F."/>
            <person name="Cho S.J."/>
            <person name="Edsinger-Gonzales E."/>
            <person name="Havlak P."/>
            <person name="Hellsten U."/>
            <person name="Kuo D.H."/>
            <person name="Larsson T."/>
            <person name="Lv J."/>
            <person name="Arendt D."/>
            <person name="Savage R."/>
            <person name="Osoegawa K."/>
            <person name="de Jong P."/>
            <person name="Grimwood J."/>
            <person name="Chapman J.A."/>
            <person name="Shapiro H."/>
            <person name="Aerts A."/>
            <person name="Otillar R.P."/>
            <person name="Terry A.Y."/>
            <person name="Boore J.L."/>
            <person name="Grigoriev I.V."/>
            <person name="Lindberg D.R."/>
            <person name="Seaver E.C."/>
            <person name="Weisblat D.A."/>
            <person name="Putnam N.H."/>
            <person name="Rokhsar D.S."/>
        </authorList>
    </citation>
    <scope>NUCLEOTIDE SEQUENCE [LARGE SCALE GENOMIC DNA]</scope>
</reference>
<dbReference type="CTD" id="20250241"/>
<feature type="compositionally biased region" description="Polar residues" evidence="1">
    <location>
        <begin position="122"/>
        <end position="133"/>
    </location>
</feature>
<dbReference type="STRING" id="225164.V3ZL80"/>
<dbReference type="OrthoDB" id="6479200at2759"/>
<dbReference type="AlphaFoldDB" id="V3ZL80"/>
<feature type="region of interest" description="Disordered" evidence="1">
    <location>
        <begin position="122"/>
        <end position="141"/>
    </location>
</feature>
<dbReference type="GeneID" id="20250241"/>
<dbReference type="HOGENOM" id="CLU_101822_0_0_1"/>
<dbReference type="PANTHER" id="PTHR34921:SF1">
    <property type="entry name" value="MEIOTIC RECOMBINATION PROTEIN REC114"/>
    <property type="match status" value="1"/>
</dbReference>
<gene>
    <name evidence="2" type="ORF">LOTGIDRAFT_236765</name>
</gene>
<dbReference type="PANTHER" id="PTHR34921">
    <property type="entry name" value="MEIOTIC RECOMBINATION PROTEIN REC114"/>
    <property type="match status" value="1"/>
</dbReference>
<protein>
    <recommendedName>
        <fullName evidence="4">Meiotic recombination protein REC114</fullName>
    </recommendedName>
</protein>
<dbReference type="Pfam" id="PF15165">
    <property type="entry name" value="REC114-like"/>
    <property type="match status" value="1"/>
</dbReference>
<dbReference type="KEGG" id="lgi:LOTGIDRAFT_236765"/>
<keyword evidence="3" id="KW-1185">Reference proteome</keyword>
<dbReference type="InterPro" id="IPR029168">
    <property type="entry name" value="REC114L"/>
</dbReference>
<evidence type="ECO:0000313" key="3">
    <source>
        <dbReference type="Proteomes" id="UP000030746"/>
    </source>
</evidence>
<sequence>MSFIWKLEKYARHDVSRNEGKGGWEVYESSKAELNMTLTESSFLVICHGPTVVESHSLVTARASIRGLVKGDSMMIMYKIRGNTRKFRISFKPTEAQSGIQVCQGCTDKLNKFFPVKITIEPTSESQEATQDPNKMETNETEPQVQTLEGEVSMSTMAQVLTGQLKANLPKAYKETNLPTQDIGMFLRMCLSDPSFPDFVENVDQELKKITKETESDL</sequence>
<dbReference type="EMBL" id="KB203771">
    <property type="protein sequence ID" value="ESO83165.1"/>
    <property type="molecule type" value="Genomic_DNA"/>
</dbReference>
<evidence type="ECO:0008006" key="4">
    <source>
        <dbReference type="Google" id="ProtNLM"/>
    </source>
</evidence>